<evidence type="ECO:0000256" key="10">
    <source>
        <dbReference type="ARBA" id="ARBA00023098"/>
    </source>
</evidence>
<evidence type="ECO:0000256" key="21">
    <source>
        <dbReference type="ARBA" id="ARBA00047969"/>
    </source>
</evidence>
<evidence type="ECO:0000256" key="22">
    <source>
        <dbReference type="ARBA" id="ARBA00048074"/>
    </source>
</evidence>
<proteinExistence type="inferred from homology"/>
<evidence type="ECO:0000256" key="17">
    <source>
        <dbReference type="ARBA" id="ARBA00040123"/>
    </source>
</evidence>
<evidence type="ECO:0000313" key="26">
    <source>
        <dbReference type="EMBL" id="KSZ59994.1"/>
    </source>
</evidence>
<dbReference type="GO" id="GO:0016020">
    <property type="term" value="C:membrane"/>
    <property type="evidence" value="ECO:0007669"/>
    <property type="project" value="UniProtKB-SubCell"/>
</dbReference>
<comment type="caution">
    <text evidence="26">The sequence shown here is derived from an EMBL/GenBank/DDBJ whole genome shotgun (WGS) entry which is preliminary data.</text>
</comment>
<keyword evidence="12" id="KW-0966">Cell projection</keyword>
<evidence type="ECO:0000313" key="27">
    <source>
        <dbReference type="Proteomes" id="UP000053060"/>
    </source>
</evidence>
<dbReference type="GO" id="GO:0006631">
    <property type="term" value="P:fatty acid metabolic process"/>
    <property type="evidence" value="ECO:0007669"/>
    <property type="project" value="UniProtKB-KW"/>
</dbReference>
<keyword evidence="5" id="KW-0963">Cytoplasm</keyword>
<evidence type="ECO:0000256" key="18">
    <source>
        <dbReference type="ARBA" id="ARBA00043210"/>
    </source>
</evidence>
<evidence type="ECO:0000256" key="2">
    <source>
        <dbReference type="ARBA" id="ARBA00004496"/>
    </source>
</evidence>
<evidence type="ECO:0000256" key="1">
    <source>
        <dbReference type="ARBA" id="ARBA00004170"/>
    </source>
</evidence>
<comment type="catalytic activity">
    <reaction evidence="22">
        <text>dodecanoyl-CoA + H2O = dodecanoate + CoA + H(+)</text>
        <dbReference type="Rhea" id="RHEA:30135"/>
        <dbReference type="ChEBI" id="CHEBI:15377"/>
        <dbReference type="ChEBI" id="CHEBI:15378"/>
        <dbReference type="ChEBI" id="CHEBI:18262"/>
        <dbReference type="ChEBI" id="CHEBI:57287"/>
        <dbReference type="ChEBI" id="CHEBI:57375"/>
    </reaction>
    <physiologicalReaction direction="left-to-right" evidence="22">
        <dbReference type="Rhea" id="RHEA:30136"/>
    </physiologicalReaction>
</comment>
<feature type="region of interest" description="Disordered" evidence="24">
    <location>
        <begin position="1"/>
        <end position="26"/>
    </location>
</feature>
<accession>A0A0V9UPR6</accession>
<dbReference type="EMBL" id="AZXY01000001">
    <property type="protein sequence ID" value="KSZ59994.1"/>
    <property type="molecule type" value="Genomic_DNA"/>
</dbReference>
<evidence type="ECO:0000256" key="4">
    <source>
        <dbReference type="ARBA" id="ARBA00022475"/>
    </source>
</evidence>
<evidence type="ECO:0000256" key="9">
    <source>
        <dbReference type="ARBA" id="ARBA00022946"/>
    </source>
</evidence>
<comment type="catalytic activity">
    <reaction evidence="13">
        <text>(5Z,8Z,11Z,14Z)-eicosatetraenoyl-CoA + H2O = (5Z,8Z,11Z,14Z)-eicosatetraenoate + CoA + H(+)</text>
        <dbReference type="Rhea" id="RHEA:40151"/>
        <dbReference type="ChEBI" id="CHEBI:15377"/>
        <dbReference type="ChEBI" id="CHEBI:15378"/>
        <dbReference type="ChEBI" id="CHEBI:32395"/>
        <dbReference type="ChEBI" id="CHEBI:57287"/>
        <dbReference type="ChEBI" id="CHEBI:57368"/>
    </reaction>
    <physiologicalReaction direction="left-to-right" evidence="13">
        <dbReference type="Rhea" id="RHEA:40152"/>
    </physiologicalReaction>
</comment>
<dbReference type="InterPro" id="IPR006683">
    <property type="entry name" value="Thioestr_dom"/>
</dbReference>
<dbReference type="AlphaFoldDB" id="A0A0V9UPR6"/>
<evidence type="ECO:0000256" key="3">
    <source>
        <dbReference type="ARBA" id="ARBA00004632"/>
    </source>
</evidence>
<sequence length="220" mass="24804">MSGSSHSSTSIDIWKPDWNDPFDPTAETDDEFAELVEALRSVQEAFTRSRPDPASAVRIAQQLRSVAEELQSFEVGEDDQIPGHRWDLAGRGQALAPPLHIDEVTETAARGRVTVGRFYSGRYAMNGGVMPLIFDEIMARLANDAGRQWARTAYLNVNFRAPAPLHVELYVEAEFVRQEGRKRFMRGWMYHEDVLVADADGLWVELKPEQTLNISERGTI</sequence>
<comment type="catalytic activity">
    <reaction evidence="14">
        <text>(9Z)-octadecenoyl-CoA + H2O = (9Z)-octadecenoate + CoA + H(+)</text>
        <dbReference type="Rhea" id="RHEA:40139"/>
        <dbReference type="ChEBI" id="CHEBI:15377"/>
        <dbReference type="ChEBI" id="CHEBI:15378"/>
        <dbReference type="ChEBI" id="CHEBI:30823"/>
        <dbReference type="ChEBI" id="CHEBI:57287"/>
        <dbReference type="ChEBI" id="CHEBI:57387"/>
    </reaction>
    <physiologicalReaction direction="left-to-right" evidence="14">
        <dbReference type="Rhea" id="RHEA:40140"/>
    </physiologicalReaction>
</comment>
<evidence type="ECO:0000256" key="8">
    <source>
        <dbReference type="ARBA" id="ARBA00022832"/>
    </source>
</evidence>
<dbReference type="SUPFAM" id="SSF54637">
    <property type="entry name" value="Thioesterase/thiol ester dehydrase-isomerase"/>
    <property type="match status" value="1"/>
</dbReference>
<organism evidence="26 27">
    <name type="scientific">Rhodococcus pyridinivorans KG-16</name>
    <dbReference type="NCBI Taxonomy" id="1441730"/>
    <lineage>
        <taxon>Bacteria</taxon>
        <taxon>Bacillati</taxon>
        <taxon>Actinomycetota</taxon>
        <taxon>Actinomycetes</taxon>
        <taxon>Mycobacteriales</taxon>
        <taxon>Nocardiaceae</taxon>
        <taxon>Rhodococcus</taxon>
    </lineage>
</organism>
<keyword evidence="11" id="KW-0472">Membrane</keyword>
<evidence type="ECO:0000256" key="14">
    <source>
        <dbReference type="ARBA" id="ARBA00037002"/>
    </source>
</evidence>
<comment type="catalytic activity">
    <reaction evidence="19">
        <text>octanoyl-CoA + H2O = octanoate + CoA + H(+)</text>
        <dbReference type="Rhea" id="RHEA:30143"/>
        <dbReference type="ChEBI" id="CHEBI:15377"/>
        <dbReference type="ChEBI" id="CHEBI:15378"/>
        <dbReference type="ChEBI" id="CHEBI:25646"/>
        <dbReference type="ChEBI" id="CHEBI:57287"/>
        <dbReference type="ChEBI" id="CHEBI:57386"/>
    </reaction>
    <physiologicalReaction direction="left-to-right" evidence="19">
        <dbReference type="Rhea" id="RHEA:30144"/>
    </physiologicalReaction>
</comment>
<keyword evidence="6" id="KW-0053">Apoptosis</keyword>
<keyword evidence="7" id="KW-0378">Hydrolase</keyword>
<keyword evidence="10" id="KW-0443">Lipid metabolism</keyword>
<evidence type="ECO:0000256" key="24">
    <source>
        <dbReference type="SAM" id="MobiDB-lite"/>
    </source>
</evidence>
<evidence type="ECO:0000256" key="11">
    <source>
        <dbReference type="ARBA" id="ARBA00023136"/>
    </source>
</evidence>
<evidence type="ECO:0000256" key="20">
    <source>
        <dbReference type="ARBA" id="ARBA00047734"/>
    </source>
</evidence>
<evidence type="ECO:0000256" key="6">
    <source>
        <dbReference type="ARBA" id="ARBA00022703"/>
    </source>
</evidence>
<evidence type="ECO:0000256" key="16">
    <source>
        <dbReference type="ARBA" id="ARBA00038848"/>
    </source>
</evidence>
<keyword evidence="8" id="KW-0276">Fatty acid metabolism</keyword>
<evidence type="ECO:0000256" key="19">
    <source>
        <dbReference type="ARBA" id="ARBA00047588"/>
    </source>
</evidence>
<protein>
    <recommendedName>
        <fullName evidence="17">Acyl-coenzyme A thioesterase THEM4</fullName>
        <ecNumber evidence="16">3.1.2.2</ecNumber>
    </recommendedName>
    <alternativeName>
        <fullName evidence="18">Thioesterase superfamily member 4</fullName>
    </alternativeName>
</protein>
<evidence type="ECO:0000256" key="5">
    <source>
        <dbReference type="ARBA" id="ARBA00022490"/>
    </source>
</evidence>
<dbReference type="GO" id="GO:0005737">
    <property type="term" value="C:cytoplasm"/>
    <property type="evidence" value="ECO:0007669"/>
    <property type="project" value="UniProtKB-SubCell"/>
</dbReference>
<evidence type="ECO:0000256" key="7">
    <source>
        <dbReference type="ARBA" id="ARBA00022801"/>
    </source>
</evidence>
<dbReference type="Pfam" id="PF03061">
    <property type="entry name" value="4HBT"/>
    <property type="match status" value="1"/>
</dbReference>
<name>A0A0V9UPR6_9NOCA</name>
<gene>
    <name evidence="26" type="ORF">Z045_00385</name>
</gene>
<comment type="catalytic activity">
    <reaction evidence="20">
        <text>hexadecanoyl-CoA + H2O = hexadecanoate + CoA + H(+)</text>
        <dbReference type="Rhea" id="RHEA:16645"/>
        <dbReference type="ChEBI" id="CHEBI:7896"/>
        <dbReference type="ChEBI" id="CHEBI:15377"/>
        <dbReference type="ChEBI" id="CHEBI:15378"/>
        <dbReference type="ChEBI" id="CHEBI:57287"/>
        <dbReference type="ChEBI" id="CHEBI:57379"/>
        <dbReference type="EC" id="3.1.2.2"/>
    </reaction>
    <physiologicalReaction direction="left-to-right" evidence="20">
        <dbReference type="Rhea" id="RHEA:16646"/>
    </physiologicalReaction>
</comment>
<comment type="catalytic activity">
    <reaction evidence="23">
        <text>tetradecanoyl-CoA + H2O = tetradecanoate + CoA + H(+)</text>
        <dbReference type="Rhea" id="RHEA:40119"/>
        <dbReference type="ChEBI" id="CHEBI:15377"/>
        <dbReference type="ChEBI" id="CHEBI:15378"/>
        <dbReference type="ChEBI" id="CHEBI:30807"/>
        <dbReference type="ChEBI" id="CHEBI:57287"/>
        <dbReference type="ChEBI" id="CHEBI:57385"/>
    </reaction>
    <physiologicalReaction direction="left-to-right" evidence="23">
        <dbReference type="Rhea" id="RHEA:40120"/>
    </physiologicalReaction>
</comment>
<comment type="catalytic activity">
    <reaction evidence="21">
        <text>decanoyl-CoA + H2O = decanoate + CoA + H(+)</text>
        <dbReference type="Rhea" id="RHEA:40059"/>
        <dbReference type="ChEBI" id="CHEBI:15377"/>
        <dbReference type="ChEBI" id="CHEBI:15378"/>
        <dbReference type="ChEBI" id="CHEBI:27689"/>
        <dbReference type="ChEBI" id="CHEBI:57287"/>
        <dbReference type="ChEBI" id="CHEBI:61430"/>
    </reaction>
    <physiologicalReaction direction="left-to-right" evidence="21">
        <dbReference type="Rhea" id="RHEA:40060"/>
    </physiologicalReaction>
</comment>
<dbReference type="PANTHER" id="PTHR12418">
    <property type="entry name" value="ACYL-COENZYME A THIOESTERASE THEM4"/>
    <property type="match status" value="1"/>
</dbReference>
<dbReference type="InterPro" id="IPR052365">
    <property type="entry name" value="THEM4/THEM5_acyl-CoA_thioest"/>
</dbReference>
<evidence type="ECO:0000256" key="12">
    <source>
        <dbReference type="ARBA" id="ARBA00023273"/>
    </source>
</evidence>
<evidence type="ECO:0000256" key="23">
    <source>
        <dbReference type="ARBA" id="ARBA00048180"/>
    </source>
</evidence>
<keyword evidence="9" id="KW-0809">Transit peptide</keyword>
<feature type="compositionally biased region" description="Low complexity" evidence="24">
    <location>
        <begin position="1"/>
        <end position="10"/>
    </location>
</feature>
<keyword evidence="4" id="KW-1003">Cell membrane</keyword>
<dbReference type="Proteomes" id="UP000053060">
    <property type="component" value="Unassembled WGS sequence"/>
</dbReference>
<dbReference type="GO" id="GO:0016787">
    <property type="term" value="F:hydrolase activity"/>
    <property type="evidence" value="ECO:0007669"/>
    <property type="project" value="UniProtKB-KW"/>
</dbReference>
<comment type="similarity">
    <text evidence="15">Belongs to the THEM4/THEM5 thioesterase family.</text>
</comment>
<dbReference type="EC" id="3.1.2.2" evidence="16"/>
<reference evidence="26 27" key="2">
    <citation type="journal article" date="2016" name="Genome Announc.">
        <title>Draft Genome Sequence of a Versatile Hydrocarbon-Degrading Bacterium, Rhodococcus pyridinivorans Strain KG-16, Collected from Oil Fields in India.</title>
        <authorList>
            <person name="Aggarwal R.K."/>
            <person name="Dawar C."/>
            <person name="Phanindranath R."/>
            <person name="Mutnuri L."/>
            <person name="Dayal A.M."/>
        </authorList>
    </citation>
    <scope>NUCLEOTIDE SEQUENCE [LARGE SCALE GENOMIC DNA]</scope>
    <source>
        <strain evidence="26 27">KG-16</strain>
    </source>
</reference>
<feature type="domain" description="Thioesterase" evidence="25">
    <location>
        <begin position="125"/>
        <end position="193"/>
    </location>
</feature>
<evidence type="ECO:0000259" key="25">
    <source>
        <dbReference type="Pfam" id="PF03061"/>
    </source>
</evidence>
<dbReference type="Gene3D" id="3.10.129.10">
    <property type="entry name" value="Hotdog Thioesterase"/>
    <property type="match status" value="1"/>
</dbReference>
<evidence type="ECO:0000256" key="13">
    <source>
        <dbReference type="ARBA" id="ARBA00035852"/>
    </source>
</evidence>
<dbReference type="RefSeq" id="WP_060650122.1">
    <property type="nucleotide sequence ID" value="NZ_AZXY01000001.1"/>
</dbReference>
<dbReference type="PANTHER" id="PTHR12418:SF19">
    <property type="entry name" value="ACYL-COENZYME A THIOESTERASE THEM4"/>
    <property type="match status" value="1"/>
</dbReference>
<dbReference type="CDD" id="cd03443">
    <property type="entry name" value="PaaI_thioesterase"/>
    <property type="match status" value="1"/>
</dbReference>
<evidence type="ECO:0000256" key="15">
    <source>
        <dbReference type="ARBA" id="ARBA00038456"/>
    </source>
</evidence>
<reference evidence="27" key="1">
    <citation type="submission" date="2015-01" db="EMBL/GenBank/DDBJ databases">
        <title>Draft genome sequence of Rhodococcus pyridinivorans strain KG-16, a hydrocarbon-degrading bacterium.</title>
        <authorList>
            <person name="Aggarwal R.K."/>
            <person name="Dawar C."/>
        </authorList>
    </citation>
    <scope>NUCLEOTIDE SEQUENCE [LARGE SCALE GENOMIC DNA]</scope>
    <source>
        <strain evidence="27">KG-16</strain>
    </source>
</reference>
<dbReference type="PATRIC" id="fig|1441730.3.peg.86"/>
<dbReference type="InterPro" id="IPR029069">
    <property type="entry name" value="HotDog_dom_sf"/>
</dbReference>
<comment type="subcellular location">
    <subcellularLocation>
        <location evidence="3">Cell projection</location>
        <location evidence="3">Ruffle membrane</location>
    </subcellularLocation>
    <subcellularLocation>
        <location evidence="2">Cytoplasm</location>
    </subcellularLocation>
    <subcellularLocation>
        <location evidence="1">Membrane</location>
        <topology evidence="1">Peripheral membrane protein</topology>
    </subcellularLocation>
</comment>